<gene>
    <name evidence="12" type="ORF">BV898_19088</name>
</gene>
<dbReference type="AlphaFoldDB" id="A0A9X6NK60"/>
<feature type="region of interest" description="Disordered" evidence="9">
    <location>
        <begin position="406"/>
        <end position="433"/>
    </location>
</feature>
<feature type="domain" description="Protein kinase" evidence="10">
    <location>
        <begin position="512"/>
        <end position="765"/>
    </location>
</feature>
<keyword evidence="12" id="KW-0418">Kinase</keyword>
<evidence type="ECO:0000259" key="10">
    <source>
        <dbReference type="PROSITE" id="PS50011"/>
    </source>
</evidence>
<evidence type="ECO:0000256" key="6">
    <source>
        <dbReference type="ARBA" id="ARBA00022840"/>
    </source>
</evidence>
<keyword evidence="5 8" id="KW-0547">Nucleotide-binding</keyword>
<dbReference type="GO" id="GO:0004674">
    <property type="term" value="F:protein serine/threonine kinase activity"/>
    <property type="evidence" value="ECO:0007669"/>
    <property type="project" value="UniProtKB-EC"/>
</dbReference>
<dbReference type="EC" id="2.7.11.1" evidence="2"/>
<feature type="domain" description="CRIB" evidence="11">
    <location>
        <begin position="22"/>
        <end position="35"/>
    </location>
</feature>
<organism evidence="12 13">
    <name type="scientific">Hypsibius exemplaris</name>
    <name type="common">Freshwater tardigrade</name>
    <dbReference type="NCBI Taxonomy" id="2072580"/>
    <lineage>
        <taxon>Eukaryota</taxon>
        <taxon>Metazoa</taxon>
        <taxon>Ecdysozoa</taxon>
        <taxon>Tardigrada</taxon>
        <taxon>Eutardigrada</taxon>
        <taxon>Parachela</taxon>
        <taxon>Hypsibioidea</taxon>
        <taxon>Hypsibiidae</taxon>
        <taxon>Hypsibius</taxon>
    </lineage>
</organism>
<keyword evidence="4" id="KW-0479">Metal-binding</keyword>
<dbReference type="Proteomes" id="UP000192578">
    <property type="component" value="Unassembled WGS sequence"/>
</dbReference>
<feature type="binding site" evidence="8">
    <location>
        <position position="544"/>
    </location>
    <ligand>
        <name>ATP</name>
        <dbReference type="ChEBI" id="CHEBI:30616"/>
    </ligand>
</feature>
<dbReference type="OrthoDB" id="1022360at2759"/>
<dbReference type="PROSITE" id="PS50011">
    <property type="entry name" value="PROTEIN_KINASE_DOM"/>
    <property type="match status" value="1"/>
</dbReference>
<dbReference type="PROSITE" id="PS50108">
    <property type="entry name" value="CRIB"/>
    <property type="match status" value="1"/>
</dbReference>
<dbReference type="Pfam" id="PF00069">
    <property type="entry name" value="Pkinase"/>
    <property type="match status" value="1"/>
</dbReference>
<dbReference type="Gene3D" id="3.90.810.10">
    <property type="entry name" value="CRIB domain"/>
    <property type="match status" value="1"/>
</dbReference>
<dbReference type="SUPFAM" id="SSF56112">
    <property type="entry name" value="Protein kinase-like (PK-like)"/>
    <property type="match status" value="1"/>
</dbReference>
<proteinExistence type="predicted"/>
<feature type="region of interest" description="Disordered" evidence="9">
    <location>
        <begin position="447"/>
        <end position="488"/>
    </location>
</feature>
<reference evidence="13" key="1">
    <citation type="submission" date="2017-01" db="EMBL/GenBank/DDBJ databases">
        <title>Comparative genomics of anhydrobiosis in the tardigrade Hypsibius dujardini.</title>
        <authorList>
            <person name="Yoshida Y."/>
            <person name="Koutsovoulos G."/>
            <person name="Laetsch D."/>
            <person name="Stevens L."/>
            <person name="Kumar S."/>
            <person name="Horikawa D."/>
            <person name="Ishino K."/>
            <person name="Komine S."/>
            <person name="Tomita M."/>
            <person name="Blaxter M."/>
            <person name="Arakawa K."/>
        </authorList>
    </citation>
    <scope>NUCLEOTIDE SEQUENCE [LARGE SCALE GENOMIC DNA]</scope>
    <source>
        <strain evidence="13">Z151</strain>
    </source>
</reference>
<dbReference type="Pfam" id="PF00786">
    <property type="entry name" value="PBD"/>
    <property type="match status" value="1"/>
</dbReference>
<evidence type="ECO:0000256" key="7">
    <source>
        <dbReference type="ARBA" id="ARBA00022842"/>
    </source>
</evidence>
<dbReference type="Gene3D" id="3.30.200.20">
    <property type="entry name" value="Phosphorylase Kinase, domain 1"/>
    <property type="match status" value="1"/>
</dbReference>
<dbReference type="InterPro" id="IPR011009">
    <property type="entry name" value="Kinase-like_dom_sf"/>
</dbReference>
<evidence type="ECO:0000256" key="3">
    <source>
        <dbReference type="ARBA" id="ARBA00022679"/>
    </source>
</evidence>
<keyword evidence="13" id="KW-1185">Reference proteome</keyword>
<evidence type="ECO:0000256" key="9">
    <source>
        <dbReference type="SAM" id="MobiDB-lite"/>
    </source>
</evidence>
<dbReference type="GO" id="GO:0005524">
    <property type="term" value="F:ATP binding"/>
    <property type="evidence" value="ECO:0007669"/>
    <property type="project" value="UniProtKB-UniRule"/>
</dbReference>
<dbReference type="PROSITE" id="PS00107">
    <property type="entry name" value="PROTEIN_KINASE_ATP"/>
    <property type="match status" value="1"/>
</dbReference>
<dbReference type="GO" id="GO:0046872">
    <property type="term" value="F:metal ion binding"/>
    <property type="evidence" value="ECO:0007669"/>
    <property type="project" value="UniProtKB-KW"/>
</dbReference>
<sequence length="782" mass="85536">MFGLGKKHKQKENHAPKNRPEISGPSNFEHRFHTGLDAKGGFVGLPPQWAGVIGASANNTAGNRKNVLLYVDTNREANAKPENSPTNLNGSQRAPGQPSSAAPAPHVVLHRAVQPASLPQGPRVTFMPTTQPNPIPTSILKTNSNGNVHANGNLPSVLRATPIAFDQRDGGGKANGCPPEPVRATPLAFRYPAATQTRPLEVRPMVPGGMPPQPPERTVRVPPPYGEAVASQAFPGPMSPRFISPTTNLFPHFPEHPTNGTNNQFHNGGGGDGVAYRNPSPLTIPHQQQQQQHSHLHQNGQQQRPPAASPSFHQQQPILPPYPEQFSHTTITSRQPADHHPLPGAPQQQQRRPEVRPLPPPSILTASRPKSDSPSAQHAQFPPPPPVSMLMDAAREDARHVNGVANGQQQNHHHSKPPAASSVNGHGPHTTKPAVPLKSALVIRPPVVQSQQEPKAEPVVMRQQHSEPDGNVLGGSGGAEGDSAAQKQLASHAQFRAALSLVVNPADPEQLLTDFQPIGEGSTGIVCIAREIGDEDGQYVAVKKMDLRKQQRRELLFNEVVIMRDHHHPNIVEMYDSYLKGDELWVVMEYLEGGALTDIVTSSRLEEDQIATVAVQCLSALAYLHSQGVVHRDIKSDSILLHSDGRVKLSDFGFCAQVNNETPKRKSLVGTPYWMAPEVISRLPYGTEVDIWSLGVMLIEMVDGEPPFFNEPPLQAMRHIRDFPPPRFRHPHQVSDRLHQFLDRMLVREPHERATAQELLQHPFLKMAGPPSLLVPLLRKNP</sequence>
<dbReference type="InterPro" id="IPR017441">
    <property type="entry name" value="Protein_kinase_ATP_BS"/>
</dbReference>
<dbReference type="Gene3D" id="1.10.510.10">
    <property type="entry name" value="Transferase(Phosphotransferase) domain 1"/>
    <property type="match status" value="1"/>
</dbReference>
<dbReference type="InterPro" id="IPR051931">
    <property type="entry name" value="PAK3-like"/>
</dbReference>
<evidence type="ECO:0000256" key="1">
    <source>
        <dbReference type="ARBA" id="ARBA00001946"/>
    </source>
</evidence>
<evidence type="ECO:0000259" key="11">
    <source>
        <dbReference type="PROSITE" id="PS50108"/>
    </source>
</evidence>
<evidence type="ECO:0000256" key="5">
    <source>
        <dbReference type="ARBA" id="ARBA00022741"/>
    </source>
</evidence>
<evidence type="ECO:0000313" key="12">
    <source>
        <dbReference type="EMBL" id="OWA54689.1"/>
    </source>
</evidence>
<feature type="region of interest" description="Disordered" evidence="9">
    <location>
        <begin position="77"/>
        <end position="104"/>
    </location>
</feature>
<dbReference type="SMART" id="SM00285">
    <property type="entry name" value="PBD"/>
    <property type="match status" value="1"/>
</dbReference>
<feature type="compositionally biased region" description="Polar residues" evidence="9">
    <location>
        <begin position="326"/>
        <end position="335"/>
    </location>
</feature>
<keyword evidence="6 8" id="KW-0067">ATP-binding</keyword>
<feature type="compositionally biased region" description="Polar residues" evidence="9">
    <location>
        <begin position="81"/>
        <end position="90"/>
    </location>
</feature>
<dbReference type="InterPro" id="IPR000719">
    <property type="entry name" value="Prot_kinase_dom"/>
</dbReference>
<feature type="region of interest" description="Disordered" evidence="9">
    <location>
        <begin position="1"/>
        <end position="33"/>
    </location>
</feature>
<evidence type="ECO:0000313" key="13">
    <source>
        <dbReference type="Proteomes" id="UP000192578"/>
    </source>
</evidence>
<comment type="caution">
    <text evidence="12">The sequence shown here is derived from an EMBL/GenBank/DDBJ whole genome shotgun (WGS) entry which is preliminary data.</text>
</comment>
<name>A0A9X6NK60_HYPEX</name>
<accession>A0A9X6NK60</accession>
<dbReference type="EMBL" id="MTYJ01000442">
    <property type="protein sequence ID" value="OWA54689.1"/>
    <property type="molecule type" value="Genomic_DNA"/>
</dbReference>
<dbReference type="InterPro" id="IPR036936">
    <property type="entry name" value="CRIB_dom_sf"/>
</dbReference>
<dbReference type="InterPro" id="IPR000095">
    <property type="entry name" value="CRIB_dom"/>
</dbReference>
<feature type="region of interest" description="Disordered" evidence="9">
    <location>
        <begin position="254"/>
        <end position="390"/>
    </location>
</feature>
<dbReference type="PANTHER" id="PTHR45832">
    <property type="entry name" value="SERINE/THREONINE-PROTEIN KINASE SAMKA-RELATED-RELATED"/>
    <property type="match status" value="1"/>
</dbReference>
<evidence type="ECO:0000256" key="4">
    <source>
        <dbReference type="ARBA" id="ARBA00022723"/>
    </source>
</evidence>
<dbReference type="CDD" id="cd06648">
    <property type="entry name" value="STKc_PAK_II"/>
    <property type="match status" value="1"/>
</dbReference>
<evidence type="ECO:0000256" key="2">
    <source>
        <dbReference type="ARBA" id="ARBA00012513"/>
    </source>
</evidence>
<feature type="compositionally biased region" description="Low complexity" evidence="9">
    <location>
        <begin position="286"/>
        <end position="303"/>
    </location>
</feature>
<feature type="compositionally biased region" description="Low complexity" evidence="9">
    <location>
        <begin position="91"/>
        <end position="104"/>
    </location>
</feature>
<keyword evidence="7" id="KW-0460">Magnesium</keyword>
<comment type="cofactor">
    <cofactor evidence="1">
        <name>Mg(2+)</name>
        <dbReference type="ChEBI" id="CHEBI:18420"/>
    </cofactor>
</comment>
<dbReference type="FunFam" id="3.30.200.20:FF:000705">
    <property type="entry name" value="Non-specific serine/threonine protein kinase"/>
    <property type="match status" value="1"/>
</dbReference>
<protein>
    <recommendedName>
        <fullName evidence="2">non-specific serine/threonine protein kinase</fullName>
        <ecNumber evidence="2">2.7.11.1</ecNumber>
    </recommendedName>
</protein>
<dbReference type="PANTHER" id="PTHR45832:SF8">
    <property type="entry name" value="PROTEIN KINASE DOMAIN-CONTAINING PROTEIN"/>
    <property type="match status" value="1"/>
</dbReference>
<evidence type="ECO:0000256" key="8">
    <source>
        <dbReference type="PROSITE-ProRule" id="PRU10141"/>
    </source>
</evidence>
<dbReference type="FunFam" id="1.10.510.10:FF:000768">
    <property type="entry name" value="Non-specific serine/threonine protein kinase"/>
    <property type="match status" value="1"/>
</dbReference>
<feature type="compositionally biased region" description="Basic residues" evidence="9">
    <location>
        <begin position="1"/>
        <end position="11"/>
    </location>
</feature>
<keyword evidence="3" id="KW-0808">Transferase</keyword>